<reference evidence="1" key="1">
    <citation type="submission" date="2022-10" db="EMBL/GenBank/DDBJ databases">
        <title>The WGS of Solirubrobacter sp. CPCC 204708.</title>
        <authorList>
            <person name="Jiang Z."/>
        </authorList>
    </citation>
    <scope>NUCLEOTIDE SEQUENCE</scope>
    <source>
        <strain evidence="1">CPCC 204708</strain>
    </source>
</reference>
<dbReference type="EMBL" id="JAPCID010000007">
    <property type="protein sequence ID" value="MDA0137069.1"/>
    <property type="molecule type" value="Genomic_DNA"/>
</dbReference>
<gene>
    <name evidence="1" type="ORF">OJ962_06140</name>
</gene>
<evidence type="ECO:0000313" key="1">
    <source>
        <dbReference type="EMBL" id="MDA0137069.1"/>
    </source>
</evidence>
<sequence>MALHVTNGDSTVPELRATGLAPHILPWRDALHEGPVPEQDLRRARAHFLGIEEEELAGRDRTLDELDEFVLWFEADLYDQLQLIEILARLHARRVPADRIALVCIGEFPGIAHFGGLGELTAAQLSTLPRLPLTDAALEHATRAWAAFRAPEPTGLAAIATHHHPELRFLAEAFDRLGREYPSTRDGLSLSERRLLAAVAAGARTRGDAFLRAAAREPRPFMGDTWAFDRLDRLAAGPHPLLDGLELTDLGRDVLEGRADHVALNGIDRWIGGVHLTADRWRFDEGTETVTRRA</sequence>
<name>A0ABT4REV6_9ACTN</name>
<organism evidence="1 2">
    <name type="scientific">Solirubrobacter deserti</name>
    <dbReference type="NCBI Taxonomy" id="2282478"/>
    <lineage>
        <taxon>Bacteria</taxon>
        <taxon>Bacillati</taxon>
        <taxon>Actinomycetota</taxon>
        <taxon>Thermoleophilia</taxon>
        <taxon>Solirubrobacterales</taxon>
        <taxon>Solirubrobacteraceae</taxon>
        <taxon>Solirubrobacter</taxon>
    </lineage>
</organism>
<proteinExistence type="predicted"/>
<comment type="caution">
    <text evidence="1">The sequence shown here is derived from an EMBL/GenBank/DDBJ whole genome shotgun (WGS) entry which is preliminary data.</text>
</comment>
<evidence type="ECO:0000313" key="2">
    <source>
        <dbReference type="Proteomes" id="UP001147700"/>
    </source>
</evidence>
<protein>
    <recommendedName>
        <fullName evidence="3">DUF1835 domain-containing protein</fullName>
    </recommendedName>
</protein>
<keyword evidence="2" id="KW-1185">Reference proteome</keyword>
<accession>A0ABT4REV6</accession>
<dbReference type="Proteomes" id="UP001147700">
    <property type="component" value="Unassembled WGS sequence"/>
</dbReference>
<evidence type="ECO:0008006" key="3">
    <source>
        <dbReference type="Google" id="ProtNLM"/>
    </source>
</evidence>
<dbReference type="RefSeq" id="WP_202956229.1">
    <property type="nucleotide sequence ID" value="NZ_JAPCID010000007.1"/>
</dbReference>